<dbReference type="EMBL" id="LBYR01000004">
    <property type="protein sequence ID" value="KKR56145.1"/>
    <property type="molecule type" value="Genomic_DNA"/>
</dbReference>
<dbReference type="Proteomes" id="UP000034627">
    <property type="component" value="Unassembled WGS sequence"/>
</dbReference>
<evidence type="ECO:0000313" key="2">
    <source>
        <dbReference type="Proteomes" id="UP000034627"/>
    </source>
</evidence>
<organism evidence="1 2">
    <name type="scientific">Candidatus Woesebacteria bacterium GW2011_GWF1_40_24</name>
    <dbReference type="NCBI Taxonomy" id="1618601"/>
    <lineage>
        <taxon>Bacteria</taxon>
        <taxon>Candidatus Woeseibacteriota</taxon>
    </lineage>
</organism>
<evidence type="ECO:0000313" key="1">
    <source>
        <dbReference type="EMBL" id="KKR56145.1"/>
    </source>
</evidence>
<proteinExistence type="predicted"/>
<dbReference type="AlphaFoldDB" id="A0A0G0U9H8"/>
<dbReference type="Gene3D" id="3.90.70.10">
    <property type="entry name" value="Cysteine proteinases"/>
    <property type="match status" value="1"/>
</dbReference>
<gene>
    <name evidence="1" type="ORF">UT93_C0004G0023</name>
</gene>
<protein>
    <recommendedName>
        <fullName evidence="3">Peptidase C39-like domain-containing protein</fullName>
    </recommendedName>
</protein>
<sequence>MELEKNIKTRKLLQRLLKLEDKVVGKPFPGMKRVRQISSYHCGPAVILELFSFLGKNVSQIAIVRSLRAKNKIRRLGLNIHDLARATNILGKNEVVFWRKHRSTINDISLAINKYGYPVGVEWQGVFYEDEDEDNGHYAVITKVDKKANYLRLCDSYSDFVGVDRRFRIKDFEKRWWDTNKIKGKNIVDKKMMFVITPKNETWPRKLGMVKI</sequence>
<reference evidence="1 2" key="1">
    <citation type="journal article" date="2015" name="Nature">
        <title>rRNA introns, odd ribosomes, and small enigmatic genomes across a large radiation of phyla.</title>
        <authorList>
            <person name="Brown C.T."/>
            <person name="Hug L.A."/>
            <person name="Thomas B.C."/>
            <person name="Sharon I."/>
            <person name="Castelle C.J."/>
            <person name="Singh A."/>
            <person name="Wilkins M.J."/>
            <person name="Williams K.H."/>
            <person name="Banfield J.F."/>
        </authorList>
    </citation>
    <scope>NUCLEOTIDE SEQUENCE [LARGE SCALE GENOMIC DNA]</scope>
</reference>
<comment type="caution">
    <text evidence="1">The sequence shown here is derived from an EMBL/GenBank/DDBJ whole genome shotgun (WGS) entry which is preliminary data.</text>
</comment>
<name>A0A0G0U9H8_9BACT</name>
<evidence type="ECO:0008006" key="3">
    <source>
        <dbReference type="Google" id="ProtNLM"/>
    </source>
</evidence>
<accession>A0A0G0U9H8</accession>